<keyword evidence="2" id="KW-0479">Metal-binding</keyword>
<dbReference type="EMBL" id="MWPH01000003">
    <property type="protein sequence ID" value="OVE83968.1"/>
    <property type="molecule type" value="Genomic_DNA"/>
</dbReference>
<dbReference type="InterPro" id="IPR042216">
    <property type="entry name" value="MitoNEET_CISD"/>
</dbReference>
<dbReference type="Gene3D" id="3.40.5.90">
    <property type="entry name" value="CDGSH iron-sulfur domain, mitoNEET-type"/>
    <property type="match status" value="1"/>
</dbReference>
<dbReference type="Pfam" id="PF09360">
    <property type="entry name" value="zf-CDGSH"/>
    <property type="match status" value="1"/>
</dbReference>
<organism evidence="7 8">
    <name type="scientific">Natronolimnobius baerhuensis</name>
    <dbReference type="NCBI Taxonomy" id="253108"/>
    <lineage>
        <taxon>Archaea</taxon>
        <taxon>Methanobacteriati</taxon>
        <taxon>Methanobacteriota</taxon>
        <taxon>Stenosarchaea group</taxon>
        <taxon>Halobacteria</taxon>
        <taxon>Halobacteriales</taxon>
        <taxon>Natrialbaceae</taxon>
        <taxon>Natronolimnobius</taxon>
    </lineage>
</organism>
<keyword evidence="4" id="KW-0411">Iron-sulfur</keyword>
<evidence type="ECO:0000259" key="6">
    <source>
        <dbReference type="SMART" id="SM00704"/>
    </source>
</evidence>
<evidence type="ECO:0000313" key="8">
    <source>
        <dbReference type="Proteomes" id="UP000196084"/>
    </source>
</evidence>
<evidence type="ECO:0000256" key="2">
    <source>
        <dbReference type="ARBA" id="ARBA00022723"/>
    </source>
</evidence>
<name>A0A202E748_9EURY</name>
<dbReference type="Proteomes" id="UP000196084">
    <property type="component" value="Unassembled WGS sequence"/>
</dbReference>
<dbReference type="InterPro" id="IPR018967">
    <property type="entry name" value="FeS-contain_CDGSH-typ"/>
</dbReference>
<accession>A0A202E748</accession>
<dbReference type="AlphaFoldDB" id="A0A202E748"/>
<keyword evidence="1" id="KW-0001">2Fe-2S</keyword>
<proteinExistence type="predicted"/>
<feature type="domain" description="Iron-binding zinc finger CDGSH type" evidence="6">
    <location>
        <begin position="10"/>
        <end position="51"/>
    </location>
</feature>
<dbReference type="RefSeq" id="WP_054863213.1">
    <property type="nucleotide sequence ID" value="NZ_MWPH01000003.1"/>
</dbReference>
<dbReference type="GO" id="GO:0051537">
    <property type="term" value="F:2 iron, 2 sulfur cluster binding"/>
    <property type="evidence" value="ECO:0007669"/>
    <property type="project" value="UniProtKB-KW"/>
</dbReference>
<feature type="region of interest" description="Disordered" evidence="5">
    <location>
        <begin position="1"/>
        <end position="20"/>
    </location>
</feature>
<reference evidence="7 8" key="1">
    <citation type="submission" date="2017-02" db="EMBL/GenBank/DDBJ databases">
        <title>Natronthermophilus aegyptiacus gen. nov.,sp. nov., an aerobic, extremely halophilic alkalithermophilic archaeon isolated from the athalassohaline Wadi An Natrun, Egypt.</title>
        <authorList>
            <person name="Zhao B."/>
        </authorList>
    </citation>
    <scope>NUCLEOTIDE SEQUENCE [LARGE SCALE GENOMIC DNA]</scope>
    <source>
        <strain evidence="7 8">CGMCC 1.3597</strain>
    </source>
</reference>
<dbReference type="OrthoDB" id="5781at2157"/>
<dbReference type="GO" id="GO:0005737">
    <property type="term" value="C:cytoplasm"/>
    <property type="evidence" value="ECO:0007669"/>
    <property type="project" value="UniProtKB-ARBA"/>
</dbReference>
<protein>
    <submittedName>
        <fullName evidence="7">(Fe-S) protein</fullName>
    </submittedName>
</protein>
<dbReference type="GO" id="GO:0046872">
    <property type="term" value="F:metal ion binding"/>
    <property type="evidence" value="ECO:0007669"/>
    <property type="project" value="UniProtKB-KW"/>
</dbReference>
<evidence type="ECO:0000256" key="3">
    <source>
        <dbReference type="ARBA" id="ARBA00023004"/>
    </source>
</evidence>
<comment type="caution">
    <text evidence="7">The sequence shown here is derived from an EMBL/GenBank/DDBJ whole genome shotgun (WGS) entry which is preliminary data.</text>
</comment>
<evidence type="ECO:0000256" key="5">
    <source>
        <dbReference type="SAM" id="MobiDB-lite"/>
    </source>
</evidence>
<keyword evidence="3" id="KW-0408">Iron</keyword>
<sequence>MTRLVELEATGPRKLTPDDIDDAHGDVAVCQCGLSASFPFCDGSHRQTTAEDADTTYTYENGERRVVDCVQTSACTADATADDDSDSDR</sequence>
<gene>
    <name evidence="7" type="ORF">B2G88_16310</name>
</gene>
<evidence type="ECO:0000313" key="7">
    <source>
        <dbReference type="EMBL" id="OVE83968.1"/>
    </source>
</evidence>
<dbReference type="SMART" id="SM00704">
    <property type="entry name" value="ZnF_CDGSH"/>
    <property type="match status" value="1"/>
</dbReference>
<keyword evidence="8" id="KW-1185">Reference proteome</keyword>
<evidence type="ECO:0000256" key="1">
    <source>
        <dbReference type="ARBA" id="ARBA00022714"/>
    </source>
</evidence>
<evidence type="ECO:0000256" key="4">
    <source>
        <dbReference type="ARBA" id="ARBA00023014"/>
    </source>
</evidence>